<dbReference type="Gene3D" id="2.130.10.10">
    <property type="entry name" value="YVTN repeat-like/Quinoprotein amine dehydrogenase"/>
    <property type="match status" value="1"/>
</dbReference>
<dbReference type="EMBL" id="LAZR01008385">
    <property type="protein sequence ID" value="KKM79094.1"/>
    <property type="molecule type" value="Genomic_DNA"/>
</dbReference>
<dbReference type="AlphaFoldDB" id="A0A0F9KA57"/>
<reference evidence="1" key="1">
    <citation type="journal article" date="2015" name="Nature">
        <title>Complex archaea that bridge the gap between prokaryotes and eukaryotes.</title>
        <authorList>
            <person name="Spang A."/>
            <person name="Saw J.H."/>
            <person name="Jorgensen S.L."/>
            <person name="Zaremba-Niedzwiedzka K."/>
            <person name="Martijn J."/>
            <person name="Lind A.E."/>
            <person name="van Eijk R."/>
            <person name="Schleper C."/>
            <person name="Guy L."/>
            <person name="Ettema T.J."/>
        </authorList>
    </citation>
    <scope>NUCLEOTIDE SEQUENCE</scope>
</reference>
<feature type="non-terminal residue" evidence="1">
    <location>
        <position position="1223"/>
    </location>
</feature>
<dbReference type="InterPro" id="IPR015943">
    <property type="entry name" value="WD40/YVTN_repeat-like_dom_sf"/>
</dbReference>
<gene>
    <name evidence="1" type="ORF">LCGC14_1353360</name>
</gene>
<protein>
    <submittedName>
        <fullName evidence="1">Uncharacterized protein</fullName>
    </submittedName>
</protein>
<comment type="caution">
    <text evidence="1">The sequence shown here is derived from an EMBL/GenBank/DDBJ whole genome shotgun (WGS) entry which is preliminary data.</text>
</comment>
<name>A0A0F9KA57_9ZZZZ</name>
<organism evidence="1">
    <name type="scientific">marine sediment metagenome</name>
    <dbReference type="NCBI Taxonomy" id="412755"/>
    <lineage>
        <taxon>unclassified sequences</taxon>
        <taxon>metagenomes</taxon>
        <taxon>ecological metagenomes</taxon>
    </lineage>
</organism>
<dbReference type="SUPFAM" id="SSF110296">
    <property type="entry name" value="Oligoxyloglucan reducing end-specific cellobiohydrolase"/>
    <property type="match status" value="2"/>
</dbReference>
<sequence length="1223" mass="134291">MAITFNQYLQSLLQSVTTYYTVSYSNDTELYNILQMYSSELTSGSIALETVRNNLFVVKCENLKLYDNFGTYFGQGKYSDQTYDDDRYISGSGTFKITTSALRVSQVVESSDAWEIASHTSPLTNFPSNWGSLRPLGDTVVFDDNFVSSCFIQADFPQYYDIVRYSPVENEWGIEHTAQWNWAGEGYDTPLMGLITYRPYLGQGQYDQEYMYYLYFSFAYGLILPPPLGGPQPVSPTFPRVQVVRKTPGTLTESGWSGISSDPVLFSAGGGTYHLDPLKNQEQTWTDSVVFHDKLYFGVCISMWDTSDTDTYTNGTPMWAPDDTYKYPFLIECDPITMDIRETGLAMYISNAVGNNDFQLHAMTKHNNKLWIDASQDSIEFTFSGSVNNSVANTANRINDFVSSGSGIFAATGLNSKLLYSTDDGNTWDEIAQLQYMDPVVTFPDHLFSCEISGSYLYVGTDHKLIFRGPIQYITAPGFYASGSSDIEEPTYNRVYHGAAGIIENFKAFGGRMYACAFSNEIFRSDVDGLNWSRVLAYEHAGGIRTLEVSGSTLIGGSGTLTGPQITKSTNGTTWSSGSSAAELDPTYSLKTFEGTSGVHIYAGTGSNSNLYRSITAVSGSWELVAANLGAVPAAADSGDIISLEVFDSALYVGLKDTSNTPAEDGVLIYRSTSGDNGSFGSPVFQAVGGGNLTPEVLFAQGSYIYVGLGSDSGGEIWRSATGASGSWTQVANVWNSVKSFAYINEYIYASLEGGEIYKSVSGSAGTWEFYIKVPSTINPYPQTTYALGTSGSSMYIGVNYSICTDVWEEVASGSLVPWNVADLYKFNNALFAAVNQGGLHHVYRTINGTTWTQVNAAPAEVVNKGGNELKEFNGYLYAVGVGENITIRSSDGITWENAIDGLGTAGTSVGYYLETHNNYLYSTNASWHLVRTSNGTTWDIRYTGFSAQINSILSYQNTLYVGLDSGELWSSTDDGKTFILFQTPSAWHVAKLDTHNDYAFCGTFDVPKGKIFKWGSRSNHYMTTYDGTNFTSETSPATAGDVILKMHSYRGQLYAIINSIGGYIVRRYDGSSWSTHSSFSYAINTMYEYEGLLLISTVNGDVFYLDTTNDVWTQYLVIPDLIFSTKGVTAFAKYTMSPTKVYSFVDNAWYSSEFISSDIIHYAISGAGVSGSTTQWAAIPGYRKQLDFMLDAAMHGGTHQGIIKVSNAFTLINPDIREAYIT</sequence>
<evidence type="ECO:0000313" key="1">
    <source>
        <dbReference type="EMBL" id="KKM79094.1"/>
    </source>
</evidence>
<proteinExistence type="predicted"/>
<accession>A0A0F9KA57</accession>